<dbReference type="HOGENOM" id="CLU_368424_0_0_1"/>
<protein>
    <submittedName>
        <fullName evidence="2">Uncharacterized protein</fullName>
    </submittedName>
</protein>
<gene>
    <name evidence="2" type="ORF">AOL_s00075g149</name>
</gene>
<dbReference type="GeneID" id="22891654"/>
<dbReference type="eggNOG" id="ENOG502S1YP">
    <property type="taxonomic scope" value="Eukaryota"/>
</dbReference>
<feature type="region of interest" description="Disordered" evidence="1">
    <location>
        <begin position="630"/>
        <end position="691"/>
    </location>
</feature>
<evidence type="ECO:0000313" key="3">
    <source>
        <dbReference type="Proteomes" id="UP000008784"/>
    </source>
</evidence>
<organism evidence="2 3">
    <name type="scientific">Arthrobotrys oligospora (strain ATCC 24927 / CBS 115.81 / DSM 1491)</name>
    <name type="common">Nematode-trapping fungus</name>
    <name type="synonym">Didymozoophaga oligospora</name>
    <dbReference type="NCBI Taxonomy" id="756982"/>
    <lineage>
        <taxon>Eukaryota</taxon>
        <taxon>Fungi</taxon>
        <taxon>Dikarya</taxon>
        <taxon>Ascomycota</taxon>
        <taxon>Pezizomycotina</taxon>
        <taxon>Orbiliomycetes</taxon>
        <taxon>Orbiliales</taxon>
        <taxon>Orbiliaceae</taxon>
        <taxon>Orbilia</taxon>
        <taxon>Orbilia oligospora</taxon>
    </lineage>
</organism>
<evidence type="ECO:0000313" key="2">
    <source>
        <dbReference type="EMBL" id="EGX50723.1"/>
    </source>
</evidence>
<dbReference type="EMBL" id="ADOT01000119">
    <property type="protein sequence ID" value="EGX50723.1"/>
    <property type="molecule type" value="Genomic_DNA"/>
</dbReference>
<dbReference type="RefSeq" id="XP_011120762.1">
    <property type="nucleotide sequence ID" value="XM_011122460.1"/>
</dbReference>
<dbReference type="AlphaFoldDB" id="G1X8F0"/>
<name>G1X8F0_ARTOA</name>
<feature type="compositionally biased region" description="Low complexity" evidence="1">
    <location>
        <begin position="648"/>
        <end position="660"/>
    </location>
</feature>
<dbReference type="STRING" id="756982.G1X8F0"/>
<feature type="compositionally biased region" description="Pro residues" evidence="1">
    <location>
        <begin position="631"/>
        <end position="640"/>
    </location>
</feature>
<reference evidence="2 3" key="1">
    <citation type="journal article" date="2011" name="PLoS Pathog.">
        <title>Genomic and proteomic analyses of the fungus Arthrobotrys oligospora provide insights into nematode-trap formation.</title>
        <authorList>
            <person name="Yang J."/>
            <person name="Wang L."/>
            <person name="Ji X."/>
            <person name="Feng Y."/>
            <person name="Li X."/>
            <person name="Zou C."/>
            <person name="Xu J."/>
            <person name="Ren Y."/>
            <person name="Mi Q."/>
            <person name="Wu J."/>
            <person name="Liu S."/>
            <person name="Liu Y."/>
            <person name="Huang X."/>
            <person name="Wang H."/>
            <person name="Niu X."/>
            <person name="Li J."/>
            <person name="Liang L."/>
            <person name="Luo Y."/>
            <person name="Ji K."/>
            <person name="Zhou W."/>
            <person name="Yu Z."/>
            <person name="Li G."/>
            <person name="Liu Y."/>
            <person name="Li L."/>
            <person name="Qiao M."/>
            <person name="Feng L."/>
            <person name="Zhang K.-Q."/>
        </authorList>
    </citation>
    <scope>NUCLEOTIDE SEQUENCE [LARGE SCALE GENOMIC DNA]</scope>
    <source>
        <strain evidence="3">ATCC 24927 / CBS 115.81 / DSM 1491</strain>
    </source>
</reference>
<dbReference type="InParanoid" id="G1X8F0"/>
<comment type="caution">
    <text evidence="2">The sequence shown here is derived from an EMBL/GenBank/DDBJ whole genome shotgun (WGS) entry which is preliminary data.</text>
</comment>
<feature type="region of interest" description="Disordered" evidence="1">
    <location>
        <begin position="374"/>
        <end position="396"/>
    </location>
</feature>
<feature type="region of interest" description="Disordered" evidence="1">
    <location>
        <begin position="299"/>
        <end position="332"/>
    </location>
</feature>
<feature type="compositionally biased region" description="Basic and acidic residues" evidence="1">
    <location>
        <begin position="302"/>
        <end position="315"/>
    </location>
</feature>
<feature type="compositionally biased region" description="Low complexity" evidence="1">
    <location>
        <begin position="668"/>
        <end position="691"/>
    </location>
</feature>
<feature type="region of interest" description="Disordered" evidence="1">
    <location>
        <begin position="508"/>
        <end position="540"/>
    </location>
</feature>
<sequence>MADDMMDIDSPNLVAEALEDLPLGTQATVKAAPFPKAVLEKLIYSLEEGMDSKALDFLAHVSYTGISTPLKPYEDKKEILIPPADVFSVITNISLHPKYTTRQIGNLETDVAIKASKYLRTLTRIAGATNCDLQTAWQFKRSKTTSSGRLEDPTTRRTRNRNVVKTGAVGRKGRQKVGQQDIDVTPFANLDIANEESVFKRCDDIWSVVGWALVCSCVYKKRWDVWRDFLELLIELLTNDFQERIDAAEEDPRAVDLQGSLITAVGFLPDLGGGAGYKRIARAIFANGSEKSRNEWVPVFPKETKKPPKKEESKWASKSILDSSKPRVDSNENILSNLGANMVDEYHKFRNNVNDNSEAYKQFRDKLATNDLLGGEDSEEEEPGTGPAKKDDKSKLETQEEALATWGGVEAIIIRLKFMSLVSEIGATYERALFYQNEKEMEVLAEQKKQKQKNKKPTAKGKNGKNLPEAAVPSKKEDREVSEQPENIIITTTPTKRGLVKLRTPQNFKQRVGGEEGELTGETTTPTKQSTPLLLSLPPTKNVLPSPSLSPHSDEQNHLSLFKSSPVSEGYYETAPTSLCETTFFSTVDKLSSPFPSLRILPESSSPTSSPSPQPLQNFPFTFSFPQLQTPLPPIPPPPQSLQDFQVTSSSSPLSSLPSETPTPPPFLSLLQTPSQNQQPQKQPSNPPLQLTYTFAHDIPTLSCFYTEFTDTLRLLPIPQLLPFISTSYYPCRTNPSFRGTLLTTILQNSMIFQPRGGWSENTDSISDDILLRHYFPHAARGNDIESQVRMGNVLEALTRLFHVTCKSSGGCGLMWSVEMEEAVEEGIRARREKATTAFRKKKKPTEADKELMKMLGMAEGRMRMLVRIAKMMTSEGW</sequence>
<dbReference type="Proteomes" id="UP000008784">
    <property type="component" value="Unassembled WGS sequence"/>
</dbReference>
<feature type="compositionally biased region" description="Acidic residues" evidence="1">
    <location>
        <begin position="374"/>
        <end position="383"/>
    </location>
</feature>
<keyword evidence="3" id="KW-1185">Reference proteome</keyword>
<feature type="compositionally biased region" description="Low complexity" evidence="1">
    <location>
        <begin position="520"/>
        <end position="540"/>
    </location>
</feature>
<feature type="compositionally biased region" description="Basic residues" evidence="1">
    <location>
        <begin position="450"/>
        <end position="463"/>
    </location>
</feature>
<dbReference type="OrthoDB" id="5411773at2759"/>
<evidence type="ECO:0000256" key="1">
    <source>
        <dbReference type="SAM" id="MobiDB-lite"/>
    </source>
</evidence>
<dbReference type="OMA" id="EKSRNEW"/>
<feature type="region of interest" description="Disordered" evidence="1">
    <location>
        <begin position="445"/>
        <end position="483"/>
    </location>
</feature>
<accession>G1X8F0</accession>
<proteinExistence type="predicted"/>